<evidence type="ECO:0000313" key="6">
    <source>
        <dbReference type="EMBL" id="SIN99101.1"/>
    </source>
</evidence>
<dbReference type="GO" id="GO:0003700">
    <property type="term" value="F:DNA-binding transcription factor activity"/>
    <property type="evidence" value="ECO:0007669"/>
    <property type="project" value="TreeGrafter"/>
</dbReference>
<dbReference type="SMART" id="SM00100">
    <property type="entry name" value="cNMP"/>
    <property type="match status" value="1"/>
</dbReference>
<feature type="domain" description="HTH crp-type" evidence="5">
    <location>
        <begin position="127"/>
        <end position="198"/>
    </location>
</feature>
<dbReference type="InterPro" id="IPR000595">
    <property type="entry name" value="cNMP-bd_dom"/>
</dbReference>
<dbReference type="PRINTS" id="PR00034">
    <property type="entry name" value="HTHCRP"/>
</dbReference>
<dbReference type="GO" id="GO:0005829">
    <property type="term" value="C:cytosol"/>
    <property type="evidence" value="ECO:0007669"/>
    <property type="project" value="TreeGrafter"/>
</dbReference>
<evidence type="ECO:0000256" key="2">
    <source>
        <dbReference type="ARBA" id="ARBA00023125"/>
    </source>
</evidence>
<dbReference type="PROSITE" id="PS51063">
    <property type="entry name" value="HTH_CRP_2"/>
    <property type="match status" value="1"/>
</dbReference>
<organism evidence="6 7">
    <name type="scientific">Epilithonimonas zeae</name>
    <dbReference type="NCBI Taxonomy" id="1416779"/>
    <lineage>
        <taxon>Bacteria</taxon>
        <taxon>Pseudomonadati</taxon>
        <taxon>Bacteroidota</taxon>
        <taxon>Flavobacteriia</taxon>
        <taxon>Flavobacteriales</taxon>
        <taxon>Weeksellaceae</taxon>
        <taxon>Chryseobacterium group</taxon>
        <taxon>Epilithonimonas</taxon>
    </lineage>
</organism>
<keyword evidence="7" id="KW-1185">Reference proteome</keyword>
<dbReference type="PANTHER" id="PTHR24567">
    <property type="entry name" value="CRP FAMILY TRANSCRIPTIONAL REGULATORY PROTEIN"/>
    <property type="match status" value="1"/>
</dbReference>
<dbReference type="Pfam" id="PF00027">
    <property type="entry name" value="cNMP_binding"/>
    <property type="match status" value="1"/>
</dbReference>
<dbReference type="PROSITE" id="PS50042">
    <property type="entry name" value="CNMP_BINDING_3"/>
    <property type="match status" value="1"/>
</dbReference>
<dbReference type="InterPro" id="IPR050397">
    <property type="entry name" value="Env_Response_Regulators"/>
</dbReference>
<dbReference type="InterPro" id="IPR014710">
    <property type="entry name" value="RmlC-like_jellyroll"/>
</dbReference>
<gene>
    <name evidence="6" type="ORF">SAMN05444409_1494</name>
</gene>
<proteinExistence type="predicted"/>
<dbReference type="Gene3D" id="2.60.120.10">
    <property type="entry name" value="Jelly Rolls"/>
    <property type="match status" value="1"/>
</dbReference>
<name>A0A1N6FV97_9FLAO</name>
<dbReference type="InterPro" id="IPR036388">
    <property type="entry name" value="WH-like_DNA-bd_sf"/>
</dbReference>
<accession>A0A1N6FV97</accession>
<evidence type="ECO:0000313" key="7">
    <source>
        <dbReference type="Proteomes" id="UP000185207"/>
    </source>
</evidence>
<evidence type="ECO:0000256" key="1">
    <source>
        <dbReference type="ARBA" id="ARBA00023015"/>
    </source>
</evidence>
<evidence type="ECO:0000259" key="5">
    <source>
        <dbReference type="PROSITE" id="PS51063"/>
    </source>
</evidence>
<dbReference type="InterPro" id="IPR012318">
    <property type="entry name" value="HTH_CRP"/>
</dbReference>
<dbReference type="Proteomes" id="UP000185207">
    <property type="component" value="Unassembled WGS sequence"/>
</dbReference>
<dbReference type="InterPro" id="IPR036390">
    <property type="entry name" value="WH_DNA-bd_sf"/>
</dbReference>
<evidence type="ECO:0000256" key="3">
    <source>
        <dbReference type="ARBA" id="ARBA00023163"/>
    </source>
</evidence>
<dbReference type="Gene3D" id="1.10.10.10">
    <property type="entry name" value="Winged helix-like DNA-binding domain superfamily/Winged helix DNA-binding domain"/>
    <property type="match status" value="1"/>
</dbReference>
<dbReference type="STRING" id="1416779.SAMN05444409_1494"/>
<dbReference type="PANTHER" id="PTHR24567:SF28">
    <property type="entry name" value="LISTERIOLYSIN REGULATORY PROTEIN"/>
    <property type="match status" value="1"/>
</dbReference>
<sequence length="198" mass="22539">MVIDQCILESRGAVIVEYGINDLIFLEGDILKYYYQIIEGKVKLNNYTDDGKEILQNNIDEGMSFGEYLLFLENARSPVNAVALTSCKISKLPKASFLGLIEEFPNLGLDINHSISEHIHFRNIIGKSAAQRSSHKLIALLDHLKSKQPNTEPFSFMVPLTRQEMANLTGLCVETTIKMIKKMEKENLLKIVNRKIYY</sequence>
<dbReference type="SUPFAM" id="SSF51206">
    <property type="entry name" value="cAMP-binding domain-like"/>
    <property type="match status" value="1"/>
</dbReference>
<reference evidence="7" key="1">
    <citation type="submission" date="2016-11" db="EMBL/GenBank/DDBJ databases">
        <authorList>
            <person name="Varghese N."/>
            <person name="Submissions S."/>
        </authorList>
    </citation>
    <scope>NUCLEOTIDE SEQUENCE [LARGE SCALE GENOMIC DNA]</scope>
    <source>
        <strain evidence="7">DSM 27623</strain>
    </source>
</reference>
<dbReference type="Pfam" id="PF13545">
    <property type="entry name" value="HTH_Crp_2"/>
    <property type="match status" value="1"/>
</dbReference>
<dbReference type="OrthoDB" id="667966at2"/>
<dbReference type="EMBL" id="FSRK01000001">
    <property type="protein sequence ID" value="SIN99101.1"/>
    <property type="molecule type" value="Genomic_DNA"/>
</dbReference>
<dbReference type="RefSeq" id="WP_074234261.1">
    <property type="nucleotide sequence ID" value="NZ_FSRK01000001.1"/>
</dbReference>
<protein>
    <submittedName>
        <fullName evidence="6">Transcriptional regulator, Crp/Fnr family</fullName>
    </submittedName>
</protein>
<dbReference type="InterPro" id="IPR018490">
    <property type="entry name" value="cNMP-bd_dom_sf"/>
</dbReference>
<dbReference type="CDD" id="cd00038">
    <property type="entry name" value="CAP_ED"/>
    <property type="match status" value="1"/>
</dbReference>
<dbReference type="SUPFAM" id="SSF46785">
    <property type="entry name" value="Winged helix' DNA-binding domain"/>
    <property type="match status" value="1"/>
</dbReference>
<dbReference type="SMART" id="SM00419">
    <property type="entry name" value="HTH_CRP"/>
    <property type="match status" value="1"/>
</dbReference>
<dbReference type="GO" id="GO:0003677">
    <property type="term" value="F:DNA binding"/>
    <property type="evidence" value="ECO:0007669"/>
    <property type="project" value="UniProtKB-KW"/>
</dbReference>
<keyword evidence="3" id="KW-0804">Transcription</keyword>
<evidence type="ECO:0000259" key="4">
    <source>
        <dbReference type="PROSITE" id="PS50042"/>
    </source>
</evidence>
<dbReference type="AlphaFoldDB" id="A0A1N6FV97"/>
<feature type="domain" description="Cyclic nucleotide-binding" evidence="4">
    <location>
        <begin position="18"/>
        <end position="101"/>
    </location>
</feature>
<keyword evidence="2" id="KW-0238">DNA-binding</keyword>
<keyword evidence="1" id="KW-0805">Transcription regulation</keyword>